<name>D8U603_VOLCA</name>
<dbReference type="Proteomes" id="UP000001058">
    <property type="component" value="Unassembled WGS sequence"/>
</dbReference>
<evidence type="ECO:0000313" key="5">
    <source>
        <dbReference type="Proteomes" id="UP000001058"/>
    </source>
</evidence>
<dbReference type="RefSeq" id="XP_002954055.1">
    <property type="nucleotide sequence ID" value="XM_002954009.1"/>
</dbReference>
<keyword evidence="5" id="KW-1185">Reference proteome</keyword>
<dbReference type="eggNOG" id="KOG1438">
    <property type="taxonomic scope" value="Eukaryota"/>
</dbReference>
<dbReference type="InterPro" id="IPR005940">
    <property type="entry name" value="Anthranilate_Pribosyl_Tfrase"/>
</dbReference>
<feature type="domain" description="Glycosyl transferase family 3 N-terminal" evidence="3">
    <location>
        <begin position="16"/>
        <end position="76"/>
    </location>
</feature>
<sequence length="78" mass="8481">MTCPQLTPTNIGRELQVIEKLIRREDLTKELAEETLGALLDDFVSEQAAAFLVLLRAKGETSDEIAGLAQAMLAKALP</sequence>
<dbReference type="InParanoid" id="D8U603"/>
<keyword evidence="2" id="KW-0808">Transferase</keyword>
<dbReference type="KEGG" id="vcn:VOLCADRAFT_118599"/>
<organism evidence="5">
    <name type="scientific">Volvox carteri f. nagariensis</name>
    <dbReference type="NCBI Taxonomy" id="3068"/>
    <lineage>
        <taxon>Eukaryota</taxon>
        <taxon>Viridiplantae</taxon>
        <taxon>Chlorophyta</taxon>
        <taxon>core chlorophytes</taxon>
        <taxon>Chlorophyceae</taxon>
        <taxon>CS clade</taxon>
        <taxon>Chlamydomonadales</taxon>
        <taxon>Volvocaceae</taxon>
        <taxon>Volvox</taxon>
    </lineage>
</organism>
<dbReference type="EMBL" id="GL378361">
    <property type="protein sequence ID" value="EFJ44772.1"/>
    <property type="molecule type" value="Genomic_DNA"/>
</dbReference>
<dbReference type="SUPFAM" id="SSF47648">
    <property type="entry name" value="Nucleoside phosphorylase/phosphoribosyltransferase N-terminal domain"/>
    <property type="match status" value="1"/>
</dbReference>
<accession>D8U603</accession>
<dbReference type="STRING" id="3068.D8U603"/>
<dbReference type="AlphaFoldDB" id="D8U603"/>
<keyword evidence="1" id="KW-0328">Glycosyltransferase</keyword>
<feature type="non-terminal residue" evidence="4">
    <location>
        <position position="78"/>
    </location>
</feature>
<evidence type="ECO:0000259" key="3">
    <source>
        <dbReference type="Pfam" id="PF02885"/>
    </source>
</evidence>
<dbReference type="Gene3D" id="1.20.970.10">
    <property type="entry name" value="Transferase, Pyrimidine Nucleoside Phosphorylase, Chain C"/>
    <property type="match status" value="1"/>
</dbReference>
<proteinExistence type="predicted"/>
<gene>
    <name evidence="4" type="ORF">VOLCADRAFT_118599</name>
</gene>
<dbReference type="PANTHER" id="PTHR43285">
    <property type="entry name" value="ANTHRANILATE PHOSPHORIBOSYLTRANSFERASE"/>
    <property type="match status" value="1"/>
</dbReference>
<dbReference type="GO" id="GO:0004048">
    <property type="term" value="F:anthranilate phosphoribosyltransferase activity"/>
    <property type="evidence" value="ECO:0007669"/>
    <property type="project" value="InterPro"/>
</dbReference>
<dbReference type="GeneID" id="9625996"/>
<dbReference type="PANTHER" id="PTHR43285:SF2">
    <property type="entry name" value="ANTHRANILATE PHOSPHORIBOSYLTRANSFERASE"/>
    <property type="match status" value="1"/>
</dbReference>
<dbReference type="OrthoDB" id="546963at2759"/>
<evidence type="ECO:0000256" key="1">
    <source>
        <dbReference type="ARBA" id="ARBA00022676"/>
    </source>
</evidence>
<protein>
    <recommendedName>
        <fullName evidence="3">Glycosyl transferase family 3 N-terminal domain-containing protein</fullName>
    </recommendedName>
</protein>
<evidence type="ECO:0000313" key="4">
    <source>
        <dbReference type="EMBL" id="EFJ44772.1"/>
    </source>
</evidence>
<evidence type="ECO:0000256" key="2">
    <source>
        <dbReference type="ARBA" id="ARBA00022679"/>
    </source>
</evidence>
<dbReference type="GO" id="GO:0000162">
    <property type="term" value="P:L-tryptophan biosynthetic process"/>
    <property type="evidence" value="ECO:0007669"/>
    <property type="project" value="InterPro"/>
</dbReference>
<dbReference type="InterPro" id="IPR036320">
    <property type="entry name" value="Glycosyl_Trfase_fam3_N_dom_sf"/>
</dbReference>
<dbReference type="Pfam" id="PF02885">
    <property type="entry name" value="Glycos_trans_3N"/>
    <property type="match status" value="1"/>
</dbReference>
<dbReference type="GO" id="GO:0005829">
    <property type="term" value="C:cytosol"/>
    <property type="evidence" value="ECO:0007669"/>
    <property type="project" value="TreeGrafter"/>
</dbReference>
<reference evidence="4 5" key="1">
    <citation type="journal article" date="2010" name="Science">
        <title>Genomic analysis of organismal complexity in the multicellular green alga Volvox carteri.</title>
        <authorList>
            <person name="Prochnik S.E."/>
            <person name="Umen J."/>
            <person name="Nedelcu A.M."/>
            <person name="Hallmann A."/>
            <person name="Miller S.M."/>
            <person name="Nishii I."/>
            <person name="Ferris P."/>
            <person name="Kuo A."/>
            <person name="Mitros T."/>
            <person name="Fritz-Laylin L.K."/>
            <person name="Hellsten U."/>
            <person name="Chapman J."/>
            <person name="Simakov O."/>
            <person name="Rensing S.A."/>
            <person name="Terry A."/>
            <person name="Pangilinan J."/>
            <person name="Kapitonov V."/>
            <person name="Jurka J."/>
            <person name="Salamov A."/>
            <person name="Shapiro H."/>
            <person name="Schmutz J."/>
            <person name="Grimwood J."/>
            <person name="Lindquist E."/>
            <person name="Lucas S."/>
            <person name="Grigoriev I.V."/>
            <person name="Schmitt R."/>
            <person name="Kirk D."/>
            <person name="Rokhsar D.S."/>
        </authorList>
    </citation>
    <scope>NUCLEOTIDE SEQUENCE [LARGE SCALE GENOMIC DNA]</scope>
    <source>
        <strain evidence="5">f. Nagariensis / Eve</strain>
    </source>
</reference>
<dbReference type="InterPro" id="IPR017459">
    <property type="entry name" value="Glycosyl_Trfase_fam3_N_dom"/>
</dbReference>